<proteinExistence type="predicted"/>
<reference evidence="1" key="2">
    <citation type="submission" date="2016-02" db="EMBL/GenBank/DDBJ databases">
        <authorList>
            <person name="Wen L."/>
            <person name="He K."/>
            <person name="Yang H."/>
        </authorList>
    </citation>
    <scope>NUCLEOTIDE SEQUENCE</scope>
</reference>
<protein>
    <submittedName>
        <fullName evidence="1">Uncharacterized protein</fullName>
    </submittedName>
</protein>
<dbReference type="EMBL" id="KU736872">
    <property type="protein sequence ID" value="AMP42283.1"/>
    <property type="molecule type" value="Genomic_DNA"/>
</dbReference>
<name>A0A142BVZ5_9BACT</name>
<reference evidence="1" key="1">
    <citation type="journal article" date="2016" name="Appl. Environ. Microbiol.">
        <title>Diversity of the Tetracycline Mobilome within a Chinese Pig Manure Sample.</title>
        <authorList>
            <person name="Leclercq S.O."/>
            <person name="Wang C."/>
            <person name="Zhu Y."/>
            <person name="Wu H."/>
            <person name="Du X."/>
            <person name="Liu Z."/>
            <person name="Feng J."/>
        </authorList>
    </citation>
    <scope>NUCLEOTIDE SEQUENCE</scope>
</reference>
<dbReference type="AlphaFoldDB" id="A0A142BVZ5"/>
<evidence type="ECO:0000313" key="1">
    <source>
        <dbReference type="EMBL" id="AMP42283.1"/>
    </source>
</evidence>
<sequence length="125" mass="14560">MLRLPDGNKEVKNMYEAAGIGKTMLEVSKELGVSKDVVKYHQRKMNSNESFKANGKIYITPAGVKKIKNSLRKDKEFYSVTFESKLMSQIDDLRSNQWHHEWKLEDVSKKLDSIDKKLDEILKRL</sequence>
<organism evidence="1">
    <name type="scientific">uncultured bacterium IN-07</name>
    <dbReference type="NCBI Taxonomy" id="1805585"/>
    <lineage>
        <taxon>Bacteria</taxon>
        <taxon>environmental samples</taxon>
    </lineage>
</organism>
<accession>A0A142BVZ5</accession>